<dbReference type="EMBL" id="FQ790304">
    <property type="protein sequence ID" value="CCD34206.1"/>
    <property type="molecule type" value="Genomic_DNA"/>
</dbReference>
<protein>
    <submittedName>
        <fullName evidence="1">Uncharacterized protein</fullName>
    </submittedName>
</protein>
<proteinExistence type="predicted"/>
<gene>
    <name evidence="1" type="ORF">BofuT4_P104220.1</name>
</gene>
<dbReference type="InParanoid" id="G2YAG5"/>
<accession>G2YAG5</accession>
<organism evidence="1 2">
    <name type="scientific">Botryotinia fuckeliana (strain T4)</name>
    <name type="common">Noble rot fungus</name>
    <name type="synonym">Botrytis cinerea</name>
    <dbReference type="NCBI Taxonomy" id="999810"/>
    <lineage>
        <taxon>Eukaryota</taxon>
        <taxon>Fungi</taxon>
        <taxon>Dikarya</taxon>
        <taxon>Ascomycota</taxon>
        <taxon>Pezizomycotina</taxon>
        <taxon>Leotiomycetes</taxon>
        <taxon>Helotiales</taxon>
        <taxon>Sclerotiniaceae</taxon>
        <taxon>Botrytis</taxon>
    </lineage>
</organism>
<sequence>MKLWSNRALDLAPKPGPSNSSIHAKLLSFLSAAAEMARLD</sequence>
<evidence type="ECO:0000313" key="2">
    <source>
        <dbReference type="Proteomes" id="UP000008177"/>
    </source>
</evidence>
<dbReference type="HOGENOM" id="CLU_3299269_0_0_1"/>
<dbReference type="AlphaFoldDB" id="G2YAG5"/>
<dbReference type="Proteomes" id="UP000008177">
    <property type="component" value="Unplaced contigs"/>
</dbReference>
<reference evidence="2" key="1">
    <citation type="journal article" date="2011" name="PLoS Genet.">
        <title>Genomic analysis of the necrotrophic fungal pathogens Sclerotinia sclerotiorum and Botrytis cinerea.</title>
        <authorList>
            <person name="Amselem J."/>
            <person name="Cuomo C.A."/>
            <person name="van Kan J.A."/>
            <person name="Viaud M."/>
            <person name="Benito E.P."/>
            <person name="Couloux A."/>
            <person name="Coutinho P.M."/>
            <person name="de Vries R.P."/>
            <person name="Dyer P.S."/>
            <person name="Fillinger S."/>
            <person name="Fournier E."/>
            <person name="Gout L."/>
            <person name="Hahn M."/>
            <person name="Kohn L."/>
            <person name="Lapalu N."/>
            <person name="Plummer K.M."/>
            <person name="Pradier J.M."/>
            <person name="Quevillon E."/>
            <person name="Sharon A."/>
            <person name="Simon A."/>
            <person name="ten Have A."/>
            <person name="Tudzynski B."/>
            <person name="Tudzynski P."/>
            <person name="Wincker P."/>
            <person name="Andrew M."/>
            <person name="Anthouard V."/>
            <person name="Beever R.E."/>
            <person name="Beffa R."/>
            <person name="Benoit I."/>
            <person name="Bouzid O."/>
            <person name="Brault B."/>
            <person name="Chen Z."/>
            <person name="Choquer M."/>
            <person name="Collemare J."/>
            <person name="Cotton P."/>
            <person name="Danchin E.G."/>
            <person name="Da Silva C."/>
            <person name="Gautier A."/>
            <person name="Giraud C."/>
            <person name="Giraud T."/>
            <person name="Gonzalez C."/>
            <person name="Grossetete S."/>
            <person name="Guldener U."/>
            <person name="Henrissat B."/>
            <person name="Howlett B.J."/>
            <person name="Kodira C."/>
            <person name="Kretschmer M."/>
            <person name="Lappartient A."/>
            <person name="Leroch M."/>
            <person name="Levis C."/>
            <person name="Mauceli E."/>
            <person name="Neuveglise C."/>
            <person name="Oeser B."/>
            <person name="Pearson M."/>
            <person name="Poulain J."/>
            <person name="Poussereau N."/>
            <person name="Quesneville H."/>
            <person name="Rascle C."/>
            <person name="Schumacher J."/>
            <person name="Segurens B."/>
            <person name="Sexton A."/>
            <person name="Silva E."/>
            <person name="Sirven C."/>
            <person name="Soanes D.M."/>
            <person name="Talbot N.J."/>
            <person name="Templeton M."/>
            <person name="Yandava C."/>
            <person name="Yarden O."/>
            <person name="Zeng Q."/>
            <person name="Rollins J.A."/>
            <person name="Lebrun M.H."/>
            <person name="Dickman M."/>
        </authorList>
    </citation>
    <scope>NUCLEOTIDE SEQUENCE [LARGE SCALE GENOMIC DNA]</scope>
    <source>
        <strain evidence="2">T4</strain>
    </source>
</reference>
<name>G2YAG5_BOTF4</name>
<evidence type="ECO:0000313" key="1">
    <source>
        <dbReference type="EMBL" id="CCD34206.1"/>
    </source>
</evidence>